<feature type="region of interest" description="Disordered" evidence="1">
    <location>
        <begin position="217"/>
        <end position="285"/>
    </location>
</feature>
<proteinExistence type="predicted"/>
<dbReference type="EMBL" id="JAUSZS010000004">
    <property type="protein sequence ID" value="MDQ0934306.1"/>
    <property type="molecule type" value="Genomic_DNA"/>
</dbReference>
<evidence type="ECO:0000313" key="3">
    <source>
        <dbReference type="EMBL" id="MDQ0934306.1"/>
    </source>
</evidence>
<gene>
    <name evidence="3" type="ORF">QFZ49_004246</name>
</gene>
<dbReference type="InterPro" id="IPR050248">
    <property type="entry name" value="Polysacc_deacetylase_ArnD"/>
</dbReference>
<dbReference type="Proteomes" id="UP001223072">
    <property type="component" value="Unassembled WGS sequence"/>
</dbReference>
<feature type="domain" description="NodB homology" evidence="2">
    <location>
        <begin position="72"/>
        <end position="321"/>
    </location>
</feature>
<dbReference type="Gene3D" id="3.20.20.370">
    <property type="entry name" value="Glycoside hydrolase/deacetylase"/>
    <property type="match status" value="1"/>
</dbReference>
<reference evidence="3 4" key="1">
    <citation type="submission" date="2023-07" db="EMBL/GenBank/DDBJ databases">
        <title>Comparative genomics of wheat-associated soil bacteria to identify genetic determinants of phenazine resistance.</title>
        <authorList>
            <person name="Mouncey N."/>
        </authorList>
    </citation>
    <scope>NUCLEOTIDE SEQUENCE [LARGE SCALE GENOMIC DNA]</scope>
    <source>
        <strain evidence="3 4">W2I16</strain>
    </source>
</reference>
<keyword evidence="3" id="KW-0378">Hydrolase</keyword>
<dbReference type="Pfam" id="PF01522">
    <property type="entry name" value="Polysacc_deac_1"/>
    <property type="match status" value="1"/>
</dbReference>
<dbReference type="PROSITE" id="PS51677">
    <property type="entry name" value="NODB"/>
    <property type="match status" value="1"/>
</dbReference>
<dbReference type="EC" id="3.5.1.104" evidence="3"/>
<dbReference type="GO" id="GO:0016787">
    <property type="term" value="F:hydrolase activity"/>
    <property type="evidence" value="ECO:0007669"/>
    <property type="project" value="UniProtKB-KW"/>
</dbReference>
<evidence type="ECO:0000256" key="1">
    <source>
        <dbReference type="SAM" id="MobiDB-lite"/>
    </source>
</evidence>
<dbReference type="CDD" id="cd10917">
    <property type="entry name" value="CE4_NodB_like_6s_7s"/>
    <property type="match status" value="1"/>
</dbReference>
<dbReference type="InterPro" id="IPR002509">
    <property type="entry name" value="NODB_dom"/>
</dbReference>
<protein>
    <submittedName>
        <fullName evidence="3">Peptidoglycan/xylan/chitin deacetylase (PgdA/CDA1 family)</fullName>
        <ecNumber evidence="3">3.5.1.104</ecNumber>
    </submittedName>
</protein>
<dbReference type="PANTHER" id="PTHR10587:SF137">
    <property type="entry name" value="4-DEOXY-4-FORMAMIDO-L-ARABINOSE-PHOSPHOUNDECAPRENOL DEFORMYLASE ARND-RELATED"/>
    <property type="match status" value="1"/>
</dbReference>
<evidence type="ECO:0000259" key="2">
    <source>
        <dbReference type="PROSITE" id="PS51677"/>
    </source>
</evidence>
<dbReference type="InterPro" id="IPR011330">
    <property type="entry name" value="Glyco_hydro/deAcase_b/a-brl"/>
</dbReference>
<dbReference type="PANTHER" id="PTHR10587">
    <property type="entry name" value="GLYCOSYL TRANSFERASE-RELATED"/>
    <property type="match status" value="1"/>
</dbReference>
<accession>A0ABU0RQQ1</accession>
<dbReference type="SUPFAM" id="SSF88713">
    <property type="entry name" value="Glycoside hydrolase/deacetylase"/>
    <property type="match status" value="1"/>
</dbReference>
<evidence type="ECO:0000313" key="4">
    <source>
        <dbReference type="Proteomes" id="UP001223072"/>
    </source>
</evidence>
<keyword evidence="4" id="KW-1185">Reference proteome</keyword>
<sequence>MARHSGGRGWYSKVLGAALGVTLLATGASVWTAQAGAVDGSVPKTTKAAKPAPAAVKPVAVTIVHASDKGARGVNITIDDGPDPEWTPQMLDVLREFGVKATFCMVGTQAEAHPDLVKQVVAAGHRLCDHSVSHDTSMDKKSQAYQSQQILDAERLITEASGGVRPMYYRAPGGAFTPYSRKLAASHGMRPLGWNVDTKDFERPGTDAIVATVQRELPNGPTLLFPRRGRRPLPDSRGPAPDPPPTEGTGLRLRLPGALSPTRGSAASPGWPGRSQPVVTGDGVPAGAFSGLPEARGQVAVLDVPSWPVSWTTARPSAAVL</sequence>
<organism evidence="3 4">
    <name type="scientific">Streptomyces turgidiscabies</name>
    <dbReference type="NCBI Taxonomy" id="85558"/>
    <lineage>
        <taxon>Bacteria</taxon>
        <taxon>Bacillati</taxon>
        <taxon>Actinomycetota</taxon>
        <taxon>Actinomycetes</taxon>
        <taxon>Kitasatosporales</taxon>
        <taxon>Streptomycetaceae</taxon>
        <taxon>Streptomyces</taxon>
    </lineage>
</organism>
<name>A0ABU0RQQ1_9ACTN</name>
<comment type="caution">
    <text evidence="3">The sequence shown here is derived from an EMBL/GenBank/DDBJ whole genome shotgun (WGS) entry which is preliminary data.</text>
</comment>